<feature type="domain" description="Xylose isomerase-like TIM barrel" evidence="1">
    <location>
        <begin position="26"/>
        <end position="258"/>
    </location>
</feature>
<accession>A0ABP8IAA4</accession>
<reference evidence="3" key="1">
    <citation type="journal article" date="2019" name="Int. J. Syst. Evol. Microbiol.">
        <title>The Global Catalogue of Microorganisms (GCM) 10K type strain sequencing project: providing services to taxonomists for standard genome sequencing and annotation.</title>
        <authorList>
            <consortium name="The Broad Institute Genomics Platform"/>
            <consortium name="The Broad Institute Genome Sequencing Center for Infectious Disease"/>
            <person name="Wu L."/>
            <person name="Ma J."/>
        </authorList>
    </citation>
    <scope>NUCLEOTIDE SEQUENCE [LARGE SCALE GENOMIC DNA]</scope>
    <source>
        <strain evidence="3">JCM 17804</strain>
    </source>
</reference>
<protein>
    <submittedName>
        <fullName evidence="2">Sugar phosphate isomerase/epimerase</fullName>
    </submittedName>
</protein>
<organism evidence="2 3">
    <name type="scientific">Variovorax defluvii</name>
    <dbReference type="NCBI Taxonomy" id="913761"/>
    <lineage>
        <taxon>Bacteria</taxon>
        <taxon>Pseudomonadati</taxon>
        <taxon>Pseudomonadota</taxon>
        <taxon>Betaproteobacteria</taxon>
        <taxon>Burkholderiales</taxon>
        <taxon>Comamonadaceae</taxon>
        <taxon>Variovorax</taxon>
    </lineage>
</organism>
<evidence type="ECO:0000259" key="1">
    <source>
        <dbReference type="Pfam" id="PF01261"/>
    </source>
</evidence>
<dbReference type="PANTHER" id="PTHR12110:SF41">
    <property type="entry name" value="INOSOSE DEHYDRATASE"/>
    <property type="match status" value="1"/>
</dbReference>
<comment type="caution">
    <text evidence="2">The sequence shown here is derived from an EMBL/GenBank/DDBJ whole genome shotgun (WGS) entry which is preliminary data.</text>
</comment>
<dbReference type="InterPro" id="IPR013022">
    <property type="entry name" value="Xyl_isomerase-like_TIM-brl"/>
</dbReference>
<name>A0ABP8IAA4_9BURK</name>
<dbReference type="SUPFAM" id="SSF51658">
    <property type="entry name" value="Xylose isomerase-like"/>
    <property type="match status" value="1"/>
</dbReference>
<dbReference type="RefSeq" id="WP_345540837.1">
    <property type="nucleotide sequence ID" value="NZ_BAABGJ010000080.1"/>
</dbReference>
<keyword evidence="2" id="KW-0413">Isomerase</keyword>
<evidence type="ECO:0000313" key="2">
    <source>
        <dbReference type="EMBL" id="GAA4354373.1"/>
    </source>
</evidence>
<dbReference type="PANTHER" id="PTHR12110">
    <property type="entry name" value="HYDROXYPYRUVATE ISOMERASE"/>
    <property type="match status" value="1"/>
</dbReference>
<dbReference type="Pfam" id="PF01261">
    <property type="entry name" value="AP_endonuc_2"/>
    <property type="match status" value="1"/>
</dbReference>
<proteinExistence type="predicted"/>
<dbReference type="Gene3D" id="3.20.20.150">
    <property type="entry name" value="Divalent-metal-dependent TIM barrel enzymes"/>
    <property type="match status" value="1"/>
</dbReference>
<dbReference type="Proteomes" id="UP001500975">
    <property type="component" value="Unassembled WGS sequence"/>
</dbReference>
<keyword evidence="3" id="KW-1185">Reference proteome</keyword>
<gene>
    <name evidence="2" type="ORF">GCM10023165_45550</name>
</gene>
<dbReference type="EMBL" id="BAABGJ010000080">
    <property type="protein sequence ID" value="GAA4354373.1"/>
    <property type="molecule type" value="Genomic_DNA"/>
</dbReference>
<evidence type="ECO:0000313" key="3">
    <source>
        <dbReference type="Proteomes" id="UP001500975"/>
    </source>
</evidence>
<sequence>MSGIRTAIHAAVWGADWSPQGLAPTLADAAEIGYDHVVVPLRRFEDIQPAPLARAFEAQGLSPLNTCGLSPDKDIGDADAAVRARGIAHLKQAVGMARDMGSTQIGGVLYGPIHKAARPLPREAFERAADSVREVAEHAAAAGVRLALEVVNRYETPLLYDTRRGMDFLEAVGHDNVHLHLDTFHMSIDESDPFGAIRAALPRLAYLELDQSQRGDAYDGALDLVRWSSEAAQCGYAGIVGVEAFSRQLLAADHADALAIWRERFADGRTVARNFMRVIREGFGA</sequence>
<dbReference type="InterPro" id="IPR036237">
    <property type="entry name" value="Xyl_isomerase-like_sf"/>
</dbReference>
<dbReference type="GO" id="GO:0016853">
    <property type="term" value="F:isomerase activity"/>
    <property type="evidence" value="ECO:0007669"/>
    <property type="project" value="UniProtKB-KW"/>
</dbReference>
<dbReference type="InterPro" id="IPR050312">
    <property type="entry name" value="IolE/XylAMocC-like"/>
</dbReference>